<dbReference type="GO" id="GO:0005634">
    <property type="term" value="C:nucleus"/>
    <property type="evidence" value="ECO:0007669"/>
    <property type="project" value="InterPro"/>
</dbReference>
<feature type="compositionally biased region" description="Polar residues" evidence="5">
    <location>
        <begin position="1391"/>
        <end position="1401"/>
    </location>
</feature>
<keyword evidence="4" id="KW-0159">Chromosome partition</keyword>
<dbReference type="PANTHER" id="PTHR12792:SF0">
    <property type="entry name" value="SEPARIN"/>
    <property type="match status" value="1"/>
</dbReference>
<dbReference type="GO" id="GO:0005813">
    <property type="term" value="C:centrosome"/>
    <property type="evidence" value="ECO:0007669"/>
    <property type="project" value="TreeGrafter"/>
</dbReference>
<evidence type="ECO:0000313" key="7">
    <source>
        <dbReference type="EMBL" id="CAB3262924.1"/>
    </source>
</evidence>
<dbReference type="GO" id="GO:0004197">
    <property type="term" value="F:cysteine-type endopeptidase activity"/>
    <property type="evidence" value="ECO:0007669"/>
    <property type="project" value="InterPro"/>
</dbReference>
<dbReference type="GO" id="GO:0005737">
    <property type="term" value="C:cytoplasm"/>
    <property type="evidence" value="ECO:0007669"/>
    <property type="project" value="TreeGrafter"/>
</dbReference>
<gene>
    <name evidence="7" type="primary">LOC100185242-001</name>
</gene>
<feature type="region of interest" description="Disordered" evidence="5">
    <location>
        <begin position="1278"/>
        <end position="1352"/>
    </location>
</feature>
<evidence type="ECO:0000256" key="2">
    <source>
        <dbReference type="ARBA" id="ARBA00012489"/>
    </source>
</evidence>
<dbReference type="PROSITE" id="PS51700">
    <property type="entry name" value="SEPARIN"/>
    <property type="match status" value="1"/>
</dbReference>
<dbReference type="InterPro" id="IPR005314">
    <property type="entry name" value="Peptidase_C50"/>
</dbReference>
<dbReference type="EMBL" id="LR787062">
    <property type="protein sequence ID" value="CAB3262924.1"/>
    <property type="molecule type" value="mRNA"/>
</dbReference>
<reference evidence="7" key="1">
    <citation type="submission" date="2020-04" db="EMBL/GenBank/DDBJ databases">
        <authorList>
            <person name="Neveu A P."/>
        </authorList>
    </citation>
    <scope>NUCLEOTIDE SEQUENCE</scope>
    <source>
        <tissue evidence="7">Whole embryo</tissue>
    </source>
</reference>
<dbReference type="PANTHER" id="PTHR12792">
    <property type="entry name" value="EXTRA SPINDLE POLES 1-RELATED"/>
    <property type="match status" value="1"/>
</dbReference>
<sequence length="2117" mass="237127">MESLIKFLDQHSNVIPDQAKKYQAKLNRSNSKSAEAVYSILHHSAVGLASINDEGELLDTVKLCIECLKYLIGLSPNLGGVPDGGVEKLAFHIIKQTESKHLIEDTKLISDLLLNLSLLQACHTQVLYYVSLKLNSLEAEPKICGCHKNDCKLITALSCKINGTILHSLSGHDVTFSHFFCTTMNFIVPHISDTHCLCHLLNVVKVVSGICKLFERYQVLNEQLGKKEVKTATEFLSNFVHLFGLLGRKSDNCLDKDVTSASVLFQNLYNAAEHLSESLTNSPKAEQSMICKVGCKLYHEILKHLSHIEHAQSKSFEWDKIIPIVGKMAALLLFTKSQIVDPDIFTKTIFCYNQILMRQNGTKIQNLALQCADSLVEKNMENVSGFSKASTEFIMDCLTNMCIFVVKSKNKDIIKEALPIAVNTHAISCRLKNCTKVSRITPLLCSILRQLNRAREGMKYVAQNVAELSPRPEAKELVEVWVRCKVSWMSEKGAPSNAVTFTIGEDLPPNTPSSTVLSALFYELDLSRSFRQHPPTAEFHVLSKIIEISCGKSEERAVATTLLAVFLHSWSSVFKYESSSLILSSNALTTADCVKLKWEIVLLAKFTQFLCTWENQLAMVWKDKENFDLHNSAELSSSLKWFPAVSFFHCDKLVAIIKECHSAIRESRDRSIKYPSESIQSLKAIAILLQLRGNLSESLATYSLTQSLLEHVVSTETHDNDPALFVHLVTTICRKARILLELGHASTALEISKSALQLSKCFAICVSESKERSEKIQKLKAQILMEAQTTLLECLISLDKISEATELMTVISSSEFIDAEHRRTSHASTISAARVQLLMSHICIATAKHQCEAFNSQHMLSETMQSVQTISMVLSQSLAGSFKMMQMFESNQPSAPPKFGQKSKETNNDLLRQLELLLDLVNGLHMVAELWIRGGSLRYAHTKIVEGILLTRHFLLPERELQFQLLMTKCAIMESDQVRVHEELTVCEDILKYVDQTSVKSKRTKLCSTSATNEDLENEELEAAINNSSVMEELCEDKEQDEEDGIDVATLPVDMKTKLFTKEYNVMSSPALQKRKKRASPHQAVFRHDLKCECSLCSDQLMVKLQCQLALLIAKHLEATSTAAESIRVLENVASHIPARNKYLMNSVENVIQKPDSKHKEQPSCLFSEDLMLTAALARVYYNIGDQKSAQLFVKRALQKISASQVSVHNLPTVSEINLIAGMLLLEKSEPMKQTDQQQHVNKVVDALAKKNKAEKTEEVVIIADKLNTLNLDNKKEAKTQVPSVPKLEPAATEAVEKDLSPFNTPVKQQSKKKAKPTPSANPYKTPQVKGRSGHLQQRAKTSIKKVPPGKTAATKKFEIFNESQTPDICLSTKSTRTVSKTRSKLPVPNISDSDGDNSTDWVPGAKTTSKSKRTRRVIFSVSSDDSDDATPCIKITQETPTVTTRRTRAKPAASKNIMKTRKSARRRHRAEEGPVYTDEEQEMDRPTGKTTRTSKTRAARLGAVTNDDMSAKSSGKDSELDEIESVRESTVREISPLRNALGDMHIEDLPSNNVSNFELRAPDEHFMTAFDCSTSCGDFIHSKLPVQHLALHHFRSCKKSRDLFHVAACHALSIGVTLRSVFNLNLKLRQKSIQRARKNASTVPRAPEELLLHEAMTEIEKLTQPHQVIHNLRQSRSFVETTCSQLPPDWTVCLLSTVLEGSSDRHVLVTRLRRDEAPLHIQLNGFNVPIIMEEFRALLKGHVDGLKCKDKSLWWTQQRNVNRALGEFVVKFEQKILGIHRGVTLGRVLGKARKQVIHSVGKIYSKVVNINKTPDTVDHDLIEVFLSAWHSFSVEEKISVACQLTNSNASKHVIEVVLTFEEQSKLLAHSAKRGHVILILDKDLQALPWESVTFLRSHSVSRMPSIDVLLWQLRLAKLPNHTNADLRNAAYVLNPKGDLSNTEDRFGDWFRSIQSWDGIISRAPARDEWFSYLAEKDVFIYIGHGSGSLYISRELLARRYSRACALLMGCKSGQLSEQGITEPEGMPISYLMSGSPCVLSCLWAVTDKDIDKYMVKCISSWTQQGSKLTDVVRSSESACKMRNMNGMACVVYGLPVTCTNHPSEWKENMPKELQGI</sequence>
<organism evidence="7">
    <name type="scientific">Phallusia mammillata</name>
    <dbReference type="NCBI Taxonomy" id="59560"/>
    <lineage>
        <taxon>Eukaryota</taxon>
        <taxon>Metazoa</taxon>
        <taxon>Chordata</taxon>
        <taxon>Tunicata</taxon>
        <taxon>Ascidiacea</taxon>
        <taxon>Phlebobranchia</taxon>
        <taxon>Ascidiidae</taxon>
        <taxon>Phallusia</taxon>
    </lineage>
</organism>
<dbReference type="GO" id="GO:0006508">
    <property type="term" value="P:proteolysis"/>
    <property type="evidence" value="ECO:0007669"/>
    <property type="project" value="InterPro"/>
</dbReference>
<evidence type="ECO:0000259" key="6">
    <source>
        <dbReference type="PROSITE" id="PS51700"/>
    </source>
</evidence>
<dbReference type="InterPro" id="IPR011990">
    <property type="entry name" value="TPR-like_helical_dom_sf"/>
</dbReference>
<proteinExistence type="evidence at transcript level"/>
<dbReference type="Gene3D" id="1.25.40.10">
    <property type="entry name" value="Tetratricopeptide repeat domain"/>
    <property type="match status" value="1"/>
</dbReference>
<accession>A0A6F9DHI2</accession>
<evidence type="ECO:0000256" key="5">
    <source>
        <dbReference type="SAM" id="MobiDB-lite"/>
    </source>
</evidence>
<dbReference type="GO" id="GO:0072686">
    <property type="term" value="C:mitotic spindle"/>
    <property type="evidence" value="ECO:0007669"/>
    <property type="project" value="TreeGrafter"/>
</dbReference>
<comment type="catalytic activity">
    <reaction evidence="1">
        <text>All bonds known to be hydrolyzed by this endopeptidase have arginine in P1 and an acidic residue in P4. P6 is often occupied by an acidic residue or by a hydroxy-amino-acid residue, the phosphorylation of which enhances cleavage.</text>
        <dbReference type="EC" id="3.4.22.49"/>
    </reaction>
</comment>
<feature type="compositionally biased region" description="Basic residues" evidence="5">
    <location>
        <begin position="1459"/>
        <end position="1469"/>
    </location>
</feature>
<dbReference type="EC" id="3.4.22.49" evidence="2"/>
<feature type="compositionally biased region" description="Basic and acidic residues" evidence="5">
    <location>
        <begin position="1515"/>
        <end position="1528"/>
    </location>
</feature>
<evidence type="ECO:0000256" key="4">
    <source>
        <dbReference type="ARBA" id="ARBA00022829"/>
    </source>
</evidence>
<evidence type="ECO:0000256" key="3">
    <source>
        <dbReference type="ARBA" id="ARBA00022801"/>
    </source>
</evidence>
<keyword evidence="3" id="KW-0378">Hydrolase</keyword>
<dbReference type="InterPro" id="IPR030397">
    <property type="entry name" value="SEPARIN_core_dom"/>
</dbReference>
<dbReference type="Pfam" id="PF03568">
    <property type="entry name" value="Separin_C"/>
    <property type="match status" value="1"/>
</dbReference>
<feature type="region of interest" description="Disordered" evidence="5">
    <location>
        <begin position="1442"/>
        <end position="1528"/>
    </location>
</feature>
<protein>
    <recommendedName>
        <fullName evidence="2">separase</fullName>
        <ecNumber evidence="2">3.4.22.49</ecNumber>
    </recommendedName>
</protein>
<feature type="domain" description="Peptidase C50" evidence="6">
    <location>
        <begin position="1927"/>
        <end position="2022"/>
    </location>
</feature>
<name>A0A6F9DHI2_9ASCI</name>
<feature type="region of interest" description="Disordered" evidence="5">
    <location>
        <begin position="1381"/>
        <end position="1409"/>
    </location>
</feature>
<evidence type="ECO:0000256" key="1">
    <source>
        <dbReference type="ARBA" id="ARBA00000451"/>
    </source>
</evidence>
<dbReference type="GO" id="GO:0051307">
    <property type="term" value="P:meiotic chromosome separation"/>
    <property type="evidence" value="ECO:0007669"/>
    <property type="project" value="TreeGrafter"/>
</dbReference>